<accession>A0ABU0CV52</accession>
<evidence type="ECO:0000313" key="4">
    <source>
        <dbReference type="Proteomes" id="UP001232445"/>
    </source>
</evidence>
<dbReference type="InterPro" id="IPR001296">
    <property type="entry name" value="Glyco_trans_1"/>
</dbReference>
<evidence type="ECO:0000259" key="1">
    <source>
        <dbReference type="Pfam" id="PF00534"/>
    </source>
</evidence>
<feature type="domain" description="Glycosyl transferase family 1" evidence="1">
    <location>
        <begin position="103"/>
        <end position="260"/>
    </location>
</feature>
<dbReference type="PANTHER" id="PTHR45947">
    <property type="entry name" value="SULFOQUINOVOSYL TRANSFERASE SQD2"/>
    <property type="match status" value="1"/>
</dbReference>
<keyword evidence="4" id="KW-1185">Reference proteome</keyword>
<feature type="domain" description="Glycosyltransferase subfamily 4-like N-terminal" evidence="2">
    <location>
        <begin position="3"/>
        <end position="89"/>
    </location>
</feature>
<dbReference type="EMBL" id="JAUSUQ010000013">
    <property type="protein sequence ID" value="MDQ0340298.1"/>
    <property type="molecule type" value="Genomic_DNA"/>
</dbReference>
<proteinExistence type="predicted"/>
<name>A0ABU0CV52_9BACI</name>
<dbReference type="RefSeq" id="WP_307341687.1">
    <property type="nucleotide sequence ID" value="NZ_JAUSUQ010000013.1"/>
</dbReference>
<comment type="caution">
    <text evidence="3">The sequence shown here is derived from an EMBL/GenBank/DDBJ whole genome shotgun (WGS) entry which is preliminary data.</text>
</comment>
<dbReference type="Pfam" id="PF00534">
    <property type="entry name" value="Glycos_transf_1"/>
    <property type="match status" value="1"/>
</dbReference>
<dbReference type="SUPFAM" id="SSF53756">
    <property type="entry name" value="UDP-Glycosyltransferase/glycogen phosphorylase"/>
    <property type="match status" value="1"/>
</dbReference>
<dbReference type="Gene3D" id="3.40.50.2000">
    <property type="entry name" value="Glycogen Phosphorylase B"/>
    <property type="match status" value="2"/>
</dbReference>
<dbReference type="PANTHER" id="PTHR45947:SF3">
    <property type="entry name" value="SULFOQUINOVOSYL TRANSFERASE SQD2"/>
    <property type="match status" value="1"/>
</dbReference>
<dbReference type="Pfam" id="PF13439">
    <property type="entry name" value="Glyco_transf_4"/>
    <property type="match status" value="1"/>
</dbReference>
<gene>
    <name evidence="3" type="ORF">J2S00_003107</name>
</gene>
<reference evidence="3 4" key="1">
    <citation type="submission" date="2023-07" db="EMBL/GenBank/DDBJ databases">
        <title>Genomic Encyclopedia of Type Strains, Phase IV (KMG-IV): sequencing the most valuable type-strain genomes for metagenomic binning, comparative biology and taxonomic classification.</title>
        <authorList>
            <person name="Goeker M."/>
        </authorList>
    </citation>
    <scope>NUCLEOTIDE SEQUENCE [LARGE SCALE GENOMIC DNA]</scope>
    <source>
        <strain evidence="3 4">DSM 17740</strain>
    </source>
</reference>
<dbReference type="InterPro" id="IPR028098">
    <property type="entry name" value="Glyco_trans_4-like_N"/>
</dbReference>
<dbReference type="CDD" id="cd03814">
    <property type="entry name" value="GT4-like"/>
    <property type="match status" value="1"/>
</dbReference>
<dbReference type="Proteomes" id="UP001232445">
    <property type="component" value="Unassembled WGS sequence"/>
</dbReference>
<evidence type="ECO:0000259" key="2">
    <source>
        <dbReference type="Pfam" id="PF13439"/>
    </source>
</evidence>
<sequence>MATPFNVGLFGVQYARKHGIPLVASYHTHFDEYLRYYNLSFMEKWIWHYMRWFHRPAKKVYVPSQSTKEKLLHHRVHNNLEIWPRGVDHYFFSPAHYSPDIRHQYGQGKRILALYVGRLAPEKDVPTAIHSFLSLPKPVIKQTQLIIVGDGPLYSDLCQVNSPHITLAGFKQGRELAQLYASSDLFLFPSPTETFGNVVLEAMASGLPVIGANGGGVKHLVQEGQNGYLCPPRDVRAFRHALLKLVTEHGLRLQLGRNSRLLALQHSWTEVFQRLVESSQEVSERNHQASA</sequence>
<protein>
    <submittedName>
        <fullName evidence="3">Glycosyltransferase involved in cell wall biosynthesis</fullName>
    </submittedName>
</protein>
<organism evidence="3 4">
    <name type="scientific">Caldalkalibacillus uzonensis</name>
    <dbReference type="NCBI Taxonomy" id="353224"/>
    <lineage>
        <taxon>Bacteria</taxon>
        <taxon>Bacillati</taxon>
        <taxon>Bacillota</taxon>
        <taxon>Bacilli</taxon>
        <taxon>Bacillales</taxon>
        <taxon>Bacillaceae</taxon>
        <taxon>Caldalkalibacillus</taxon>
    </lineage>
</organism>
<evidence type="ECO:0000313" key="3">
    <source>
        <dbReference type="EMBL" id="MDQ0340298.1"/>
    </source>
</evidence>
<dbReference type="InterPro" id="IPR050194">
    <property type="entry name" value="Glycosyltransferase_grp1"/>
</dbReference>